<feature type="region of interest" description="Disordered" evidence="1">
    <location>
        <begin position="140"/>
        <end position="165"/>
    </location>
</feature>
<reference evidence="4 5" key="1">
    <citation type="submission" date="2024-04" db="EMBL/GenBank/DDBJ databases">
        <title>The reference genome of an endangered Asteraceae, Deinandra increscens subsp. villosa, native to the Central Coast of California.</title>
        <authorList>
            <person name="Guilliams M."/>
            <person name="Hasenstab-Lehman K."/>
            <person name="Meyer R."/>
            <person name="Mcevoy S."/>
        </authorList>
    </citation>
    <scope>NUCLEOTIDE SEQUENCE [LARGE SCALE GENOMIC DNA]</scope>
    <source>
        <tissue evidence="4">Leaf</tissue>
    </source>
</reference>
<feature type="region of interest" description="Disordered" evidence="1">
    <location>
        <begin position="614"/>
        <end position="634"/>
    </location>
</feature>
<dbReference type="PANTHER" id="PTHR21450:SF44">
    <property type="entry name" value="NITRATE REGULATORY GENE2 PROTEIN"/>
    <property type="match status" value="1"/>
</dbReference>
<dbReference type="Proteomes" id="UP001408789">
    <property type="component" value="Unassembled WGS sequence"/>
</dbReference>
<comment type="caution">
    <text evidence="4">The sequence shown here is derived from an EMBL/GenBank/DDBJ whole genome shotgun (WGS) entry which is preliminary data.</text>
</comment>
<sequence length="634" mass="72848">MGVSNSKAETCEPLRLCKERKRYMKQAIDSRYNLAASHVVYLQSLHNIGLALGKFAEPTQIVTNSAAENSRLNYMKSVGVGAVTVNLNPSKISNSNKVYVDDVESSPPLTMPPPPPLPPRFSWDYFDPSDGSFRLMGQDRFQGEEEEEEEEEEEKEKEQNEVREDDMISSEVIGCDLSCENGQIEQCESNETEEHLEFLTPTGKDFVSSIKDIEDCFIRASKLGSEISRMLEANQIQISYSEANGILYHLFCFVLVCDHDVFLSFFRYVEPPQTTKVITWKRSMSPYAPSLHLSDPPSTDDNEHNFIQEFCMIAGSHSSTLDRLYAWERKLYDEVKASESIRKEYDRKCDELRHQFAKDLKPHLIDKTRSVVKDLHSRMKVALHTVNSISKRIEKMRDEELQPQLMELIQGLMRMWKSMLECHHAQYITISSANHSNNARTRTHPNEAKNHKIMVELEHEVECLGSSFSDLVKSYTSYVESINNWLQNCIIQPKERVKGRRAFSPRRAVAPPIFVMCRDWSAGIRTLPSQKLSDVIKEFLCHIRRLSIEEQVKNGESSFVENGEDKKMDEDDDDDDDVGGSNLNVILDRLTKVLDRLTSYCEESLKMYEEIKERSETAGNSYSNYRPPPRPSIL</sequence>
<evidence type="ECO:0000259" key="2">
    <source>
        <dbReference type="Pfam" id="PF04782"/>
    </source>
</evidence>
<dbReference type="EMBL" id="JBCNJP010000013">
    <property type="protein sequence ID" value="KAK9069444.1"/>
    <property type="molecule type" value="Genomic_DNA"/>
</dbReference>
<evidence type="ECO:0008006" key="6">
    <source>
        <dbReference type="Google" id="ProtNLM"/>
    </source>
</evidence>
<evidence type="ECO:0000259" key="3">
    <source>
        <dbReference type="Pfam" id="PF04783"/>
    </source>
</evidence>
<dbReference type="InterPro" id="IPR006868">
    <property type="entry name" value="DUF630"/>
</dbReference>
<evidence type="ECO:0000313" key="5">
    <source>
        <dbReference type="Proteomes" id="UP001408789"/>
    </source>
</evidence>
<feature type="domain" description="DUF632" evidence="2">
    <location>
        <begin position="207"/>
        <end position="544"/>
    </location>
</feature>
<dbReference type="AlphaFoldDB" id="A0AAP0DDV8"/>
<accession>A0AAP0DDV8</accession>
<dbReference type="InterPro" id="IPR006867">
    <property type="entry name" value="DUF632"/>
</dbReference>
<evidence type="ECO:0000313" key="4">
    <source>
        <dbReference type="EMBL" id="KAK9069444.1"/>
    </source>
</evidence>
<evidence type="ECO:0000256" key="1">
    <source>
        <dbReference type="SAM" id="MobiDB-lite"/>
    </source>
</evidence>
<organism evidence="4 5">
    <name type="scientific">Deinandra increscens subsp. villosa</name>
    <dbReference type="NCBI Taxonomy" id="3103831"/>
    <lineage>
        <taxon>Eukaryota</taxon>
        <taxon>Viridiplantae</taxon>
        <taxon>Streptophyta</taxon>
        <taxon>Embryophyta</taxon>
        <taxon>Tracheophyta</taxon>
        <taxon>Spermatophyta</taxon>
        <taxon>Magnoliopsida</taxon>
        <taxon>eudicotyledons</taxon>
        <taxon>Gunneridae</taxon>
        <taxon>Pentapetalae</taxon>
        <taxon>asterids</taxon>
        <taxon>campanulids</taxon>
        <taxon>Asterales</taxon>
        <taxon>Asteraceae</taxon>
        <taxon>Asteroideae</taxon>
        <taxon>Heliantheae alliance</taxon>
        <taxon>Madieae</taxon>
        <taxon>Madiinae</taxon>
        <taxon>Deinandra</taxon>
    </lineage>
</organism>
<name>A0AAP0DDV8_9ASTR</name>
<feature type="compositionally biased region" description="Basic and acidic residues" evidence="1">
    <location>
        <begin position="156"/>
        <end position="165"/>
    </location>
</feature>
<dbReference type="Pfam" id="PF04783">
    <property type="entry name" value="DUF630"/>
    <property type="match status" value="1"/>
</dbReference>
<feature type="region of interest" description="Disordered" evidence="1">
    <location>
        <begin position="557"/>
        <end position="580"/>
    </location>
</feature>
<proteinExistence type="predicted"/>
<feature type="domain" description="DUF630" evidence="3">
    <location>
        <begin position="1"/>
        <end position="57"/>
    </location>
</feature>
<dbReference type="PANTHER" id="PTHR21450">
    <property type="entry name" value="PROTEIN ALTERED PHOSPHATE STARVATION RESPONSE 1"/>
    <property type="match status" value="1"/>
</dbReference>
<gene>
    <name evidence="4" type="ORF">SSX86_011348</name>
</gene>
<feature type="compositionally biased region" description="Acidic residues" evidence="1">
    <location>
        <begin position="144"/>
        <end position="155"/>
    </location>
</feature>
<protein>
    <recommendedName>
        <fullName evidence="6">DUF632 domain-containing protein</fullName>
    </recommendedName>
</protein>
<dbReference type="Pfam" id="PF04782">
    <property type="entry name" value="DUF632"/>
    <property type="match status" value="1"/>
</dbReference>
<keyword evidence="5" id="KW-1185">Reference proteome</keyword>